<dbReference type="AlphaFoldDB" id="A0A9X0CRV0"/>
<dbReference type="CDD" id="cd17043">
    <property type="entry name" value="RA"/>
    <property type="match status" value="1"/>
</dbReference>
<feature type="region of interest" description="Disordered" evidence="1">
    <location>
        <begin position="323"/>
        <end position="357"/>
    </location>
</feature>
<dbReference type="PROSITE" id="PS50200">
    <property type="entry name" value="RA"/>
    <property type="match status" value="1"/>
</dbReference>
<organism evidence="3 4">
    <name type="scientific">Desmophyllum pertusum</name>
    <dbReference type="NCBI Taxonomy" id="174260"/>
    <lineage>
        <taxon>Eukaryota</taxon>
        <taxon>Metazoa</taxon>
        <taxon>Cnidaria</taxon>
        <taxon>Anthozoa</taxon>
        <taxon>Hexacorallia</taxon>
        <taxon>Scleractinia</taxon>
        <taxon>Caryophylliina</taxon>
        <taxon>Caryophylliidae</taxon>
        <taxon>Desmophyllum</taxon>
    </lineage>
</organism>
<dbReference type="GO" id="GO:0045742">
    <property type="term" value="P:positive regulation of epidermal growth factor receptor signaling pathway"/>
    <property type="evidence" value="ECO:0007669"/>
    <property type="project" value="TreeGrafter"/>
</dbReference>
<dbReference type="InterPro" id="IPR000159">
    <property type="entry name" value="RA_dom"/>
</dbReference>
<protein>
    <recommendedName>
        <fullName evidence="2">Ras-associating domain-containing protein</fullName>
    </recommendedName>
</protein>
<evidence type="ECO:0000313" key="4">
    <source>
        <dbReference type="Proteomes" id="UP001163046"/>
    </source>
</evidence>
<proteinExistence type="predicted"/>
<comment type="caution">
    <text evidence="3">The sequence shown here is derived from an EMBL/GenBank/DDBJ whole genome shotgun (WGS) entry which is preliminary data.</text>
</comment>
<gene>
    <name evidence="3" type="ORF">OS493_014299</name>
</gene>
<dbReference type="Proteomes" id="UP001163046">
    <property type="component" value="Unassembled WGS sequence"/>
</dbReference>
<keyword evidence="4" id="KW-1185">Reference proteome</keyword>
<dbReference type="OrthoDB" id="3908708at2759"/>
<dbReference type="PANTHER" id="PTHR21298">
    <property type="entry name" value="GH01721P"/>
    <property type="match status" value="1"/>
</dbReference>
<feature type="domain" description="Ras-associating" evidence="2">
    <location>
        <begin position="218"/>
        <end position="309"/>
    </location>
</feature>
<feature type="compositionally biased region" description="Basic residues" evidence="1">
    <location>
        <begin position="462"/>
        <end position="476"/>
    </location>
</feature>
<dbReference type="SUPFAM" id="SSF54236">
    <property type="entry name" value="Ubiquitin-like"/>
    <property type="match status" value="2"/>
</dbReference>
<dbReference type="InterPro" id="IPR029071">
    <property type="entry name" value="Ubiquitin-like_domsf"/>
</dbReference>
<dbReference type="Pfam" id="PF00788">
    <property type="entry name" value="RA"/>
    <property type="match status" value="2"/>
</dbReference>
<accession>A0A9X0CRV0</accession>
<name>A0A9X0CRV0_9CNID</name>
<evidence type="ECO:0000259" key="2">
    <source>
        <dbReference type="PROSITE" id="PS50200"/>
    </source>
</evidence>
<dbReference type="GO" id="GO:0007165">
    <property type="term" value="P:signal transduction"/>
    <property type="evidence" value="ECO:0007669"/>
    <property type="project" value="InterPro"/>
</dbReference>
<sequence>MSLFFSDCGITKDRLGVSNPTSRDKLLAAVHELKLFGGPIPDEKQFRLNVPGTNNRAVSPRTKRRSLPARPANMQHLLKGVLSEPTEKGNSFLRGLEVVERKTPQEVLHEQEEEMLSETEKGKVQVHTTGLHADTEYTSIEITNRTTSKELVSLLLEQSDSLSKDHNLFYIAVEIGIQKKDSSLPISHMMVLADDARPLEIQSRQATGEAKFHLKMRSGGLLRVQAGILSPGATYKSVQISRQTRADEVVKMILSSYDSDEPHEKFVLVESLSDSEVGRILEAEECPLDVQSRWKADEQGTFTLTQAEFEGVLLSDEKITQNKQRSYSHIEPRNMNNDDQQTSSSSPSEIEDREHKEQVCKRRTSIVIDALDLHIVKSNQVKRKVSQIGNLRHKFLEYQHRKPECGKPSTCSACSAADRSVEGPKKRKVSQIDVFRSKFLAYYGGKTEGPGVLDSLSENVKPNRHNGKNERRKKSAPVRTPSFELSSDGEELPRFSSSPPSYLRDNNNNNNENTSQQSVDNEHKGNDSVPKTSQTSRLSLASVLQIPNLLQ</sequence>
<reference evidence="3" key="1">
    <citation type="submission" date="2023-01" db="EMBL/GenBank/DDBJ databases">
        <title>Genome assembly of the deep-sea coral Lophelia pertusa.</title>
        <authorList>
            <person name="Herrera S."/>
            <person name="Cordes E."/>
        </authorList>
    </citation>
    <scope>NUCLEOTIDE SEQUENCE</scope>
    <source>
        <strain evidence="3">USNM1676648</strain>
        <tissue evidence="3">Polyp</tissue>
    </source>
</reference>
<evidence type="ECO:0000256" key="1">
    <source>
        <dbReference type="SAM" id="MobiDB-lite"/>
    </source>
</evidence>
<feature type="compositionally biased region" description="Polar residues" evidence="1">
    <location>
        <begin position="529"/>
        <end position="539"/>
    </location>
</feature>
<evidence type="ECO:0000313" key="3">
    <source>
        <dbReference type="EMBL" id="KAJ7373151.1"/>
    </source>
</evidence>
<dbReference type="SMART" id="SM00314">
    <property type="entry name" value="RA"/>
    <property type="match status" value="2"/>
</dbReference>
<dbReference type="Gene3D" id="3.10.20.90">
    <property type="entry name" value="Phosphatidylinositol 3-kinase Catalytic Subunit, Chain A, domain 1"/>
    <property type="match status" value="2"/>
</dbReference>
<dbReference type="GO" id="GO:0045743">
    <property type="term" value="P:positive regulation of fibroblast growth factor receptor signaling pathway"/>
    <property type="evidence" value="ECO:0007669"/>
    <property type="project" value="TreeGrafter"/>
</dbReference>
<feature type="compositionally biased region" description="Polar residues" evidence="1">
    <location>
        <begin position="334"/>
        <end position="348"/>
    </location>
</feature>
<dbReference type="PANTHER" id="PTHR21298:SF2">
    <property type="entry name" value="GH01721P"/>
    <property type="match status" value="1"/>
</dbReference>
<dbReference type="EMBL" id="MU826832">
    <property type="protein sequence ID" value="KAJ7373151.1"/>
    <property type="molecule type" value="Genomic_DNA"/>
</dbReference>
<feature type="region of interest" description="Disordered" evidence="1">
    <location>
        <begin position="451"/>
        <end position="539"/>
    </location>
</feature>